<reference evidence="2 3" key="1">
    <citation type="submission" date="2024-05" db="EMBL/GenBank/DDBJ databases">
        <title>Genetic variation in Jamaican populations of the coffee berry borer (Hypothenemus hampei).</title>
        <authorList>
            <person name="Errbii M."/>
            <person name="Myrie A."/>
        </authorList>
    </citation>
    <scope>NUCLEOTIDE SEQUENCE [LARGE SCALE GENOMIC DNA]</scope>
    <source>
        <strain evidence="2">JA-Hopewell-2020-01-JO</strain>
        <tissue evidence="2">Whole body</tissue>
    </source>
</reference>
<sequence>MDPDIEMASGSEQQSLKRSANVMVDPDDGFTISSAKRARISPDMTKKRSNGIVGNTERKALNKRFYSLTSSGATYTITCEEAIKCCERAATEAGLLFKRFDINDPENWYGIAAPYLDFFVGNMLRLSELRIGHNSMPITRDGDRMRFPVEKYGLNGSHHILLEGCTFPPGKRGINGHSAITYSRVKDRSIRSALQRYTTKGIPIEAWLKSQWKNLRRRLRQ</sequence>
<dbReference type="AlphaFoldDB" id="A0ABD1FAC7"/>
<proteinExistence type="predicted"/>
<accession>A0ABD1FAC7</accession>
<evidence type="ECO:0000256" key="1">
    <source>
        <dbReference type="SAM" id="MobiDB-lite"/>
    </source>
</evidence>
<feature type="region of interest" description="Disordered" evidence="1">
    <location>
        <begin position="1"/>
        <end position="20"/>
    </location>
</feature>
<comment type="caution">
    <text evidence="2">The sequence shown here is derived from an EMBL/GenBank/DDBJ whole genome shotgun (WGS) entry which is preliminary data.</text>
</comment>
<gene>
    <name evidence="2" type="ORF">ABEB36_000144</name>
</gene>
<organism evidence="2 3">
    <name type="scientific">Hypothenemus hampei</name>
    <name type="common">Coffee berry borer</name>
    <dbReference type="NCBI Taxonomy" id="57062"/>
    <lineage>
        <taxon>Eukaryota</taxon>
        <taxon>Metazoa</taxon>
        <taxon>Ecdysozoa</taxon>
        <taxon>Arthropoda</taxon>
        <taxon>Hexapoda</taxon>
        <taxon>Insecta</taxon>
        <taxon>Pterygota</taxon>
        <taxon>Neoptera</taxon>
        <taxon>Endopterygota</taxon>
        <taxon>Coleoptera</taxon>
        <taxon>Polyphaga</taxon>
        <taxon>Cucujiformia</taxon>
        <taxon>Curculionidae</taxon>
        <taxon>Scolytinae</taxon>
        <taxon>Hypothenemus</taxon>
    </lineage>
</organism>
<evidence type="ECO:0000313" key="3">
    <source>
        <dbReference type="Proteomes" id="UP001566132"/>
    </source>
</evidence>
<dbReference type="Proteomes" id="UP001566132">
    <property type="component" value="Unassembled WGS sequence"/>
</dbReference>
<evidence type="ECO:0000313" key="2">
    <source>
        <dbReference type="EMBL" id="KAL1516225.1"/>
    </source>
</evidence>
<dbReference type="EMBL" id="JBDJPC010000001">
    <property type="protein sequence ID" value="KAL1516225.1"/>
    <property type="molecule type" value="Genomic_DNA"/>
</dbReference>
<keyword evidence="3" id="KW-1185">Reference proteome</keyword>
<protein>
    <submittedName>
        <fullName evidence="2">Uncharacterized protein</fullName>
    </submittedName>
</protein>
<name>A0ABD1FAC7_HYPHA</name>